<evidence type="ECO:0000313" key="2">
    <source>
        <dbReference type="EMBL" id="SGY45435.1"/>
    </source>
</evidence>
<accession>A0A2X0MXA9</accession>
<evidence type="ECO:0000313" key="3">
    <source>
        <dbReference type="Proteomes" id="UP000249464"/>
    </source>
</evidence>
<protein>
    <submittedName>
        <fullName evidence="2">BQ5605_C001g00284 protein</fullName>
    </submittedName>
</protein>
<dbReference type="Proteomes" id="UP000249464">
    <property type="component" value="Unassembled WGS sequence"/>
</dbReference>
<proteinExistence type="predicted"/>
<dbReference type="EMBL" id="FQNC01000043">
    <property type="protein sequence ID" value="SGY45435.1"/>
    <property type="molecule type" value="Genomic_DNA"/>
</dbReference>
<feature type="region of interest" description="Disordered" evidence="1">
    <location>
        <begin position="85"/>
        <end position="169"/>
    </location>
</feature>
<keyword evidence="3" id="KW-1185">Reference proteome</keyword>
<reference evidence="2 3" key="1">
    <citation type="submission" date="2016-11" db="EMBL/GenBank/DDBJ databases">
        <authorList>
            <person name="Jaros S."/>
            <person name="Januszkiewicz K."/>
            <person name="Wedrychowicz H."/>
        </authorList>
    </citation>
    <scope>NUCLEOTIDE SEQUENCE [LARGE SCALE GENOMIC DNA]</scope>
</reference>
<gene>
    <name evidence="2" type="primary">BQ5605_C001g00284</name>
    <name evidence="2" type="ORF">BQ5605_C001G00284</name>
</gene>
<evidence type="ECO:0000256" key="1">
    <source>
        <dbReference type="SAM" id="MobiDB-lite"/>
    </source>
</evidence>
<sequence>MEHTRFLARSPSSFPPRGFLKGELGGIARGCCHSYSIGASVLRRSFVVALNGCRAGVDGWPPGGGGKRRILKANTVRFKALTVRTGSEALSDPQSSRARRDNPASYPAAKCTSRPLSTGSKVGDARNVERQSSTSGTRVGDGGGDLDDVSVHVTRGQGARRRLCALTSP</sequence>
<name>A0A2X0MXA9_9BASI</name>
<organism evidence="2 3">
    <name type="scientific">Microbotryum silenes-dioicae</name>
    <dbReference type="NCBI Taxonomy" id="796604"/>
    <lineage>
        <taxon>Eukaryota</taxon>
        <taxon>Fungi</taxon>
        <taxon>Dikarya</taxon>
        <taxon>Basidiomycota</taxon>
        <taxon>Pucciniomycotina</taxon>
        <taxon>Microbotryomycetes</taxon>
        <taxon>Microbotryales</taxon>
        <taxon>Microbotryaceae</taxon>
        <taxon>Microbotryum</taxon>
    </lineage>
</organism>
<dbReference type="AlphaFoldDB" id="A0A2X0MXA9"/>